<dbReference type="Gene3D" id="1.10.443.10">
    <property type="entry name" value="Intergrase catalytic core"/>
    <property type="match status" value="1"/>
</dbReference>
<dbReference type="GO" id="GO:0006310">
    <property type="term" value="P:DNA recombination"/>
    <property type="evidence" value="ECO:0007669"/>
    <property type="project" value="UniProtKB-KW"/>
</dbReference>
<dbReference type="Pfam" id="PF13102">
    <property type="entry name" value="Phage_int_SAM_5"/>
    <property type="match status" value="1"/>
</dbReference>
<dbReference type="InterPro" id="IPR035386">
    <property type="entry name" value="Arm-DNA-bind_5"/>
</dbReference>
<dbReference type="EMBL" id="AGZN01000037">
    <property type="protein sequence ID" value="EKN22180.1"/>
    <property type="molecule type" value="Genomic_DNA"/>
</dbReference>
<evidence type="ECO:0000256" key="1">
    <source>
        <dbReference type="ARBA" id="ARBA00008857"/>
    </source>
</evidence>
<dbReference type="GO" id="GO:0003677">
    <property type="term" value="F:DNA binding"/>
    <property type="evidence" value="ECO:0007669"/>
    <property type="project" value="UniProtKB-KW"/>
</dbReference>
<dbReference type="Gene3D" id="1.10.150.130">
    <property type="match status" value="1"/>
</dbReference>
<dbReference type="SUPFAM" id="SSF56349">
    <property type="entry name" value="DNA breaking-rejoining enzymes"/>
    <property type="match status" value="1"/>
</dbReference>
<dbReference type="InterPro" id="IPR002104">
    <property type="entry name" value="Integrase_catalytic"/>
</dbReference>
<comment type="caution">
    <text evidence="5">The sequence shown here is derived from an EMBL/GenBank/DDBJ whole genome shotgun (WGS) entry which is preliminary data.</text>
</comment>
<dbReference type="InterPro" id="IPR010998">
    <property type="entry name" value="Integrase_recombinase_N"/>
</dbReference>
<sequence length="411" mass="47509">MKVEKFKVLLYLKKSEPDKTGKAPIMGRITLNRTMAQFSCKLSCTPGLWNARESRLNGKSREAVETNEKIERLLLAVHSAFNSLMERKKDFDAAAVRDMFQGNAGMQMTLLKLLDRHNEEMKARVGVDRAPTTMSTYVYTRRTLAEFIKTEFKVSDLAFGQLNEQFIRDYQDFCLEKKKLAMETVRHYLSILKKICRIAYKEGHSEKYHFCHFKLPKQKETTPKALSRENFEKLRDLEIPEKRRSHVITRDLFLFACYTGTAYADAVSITRENLFQDDEGSLWLKYRRKKTDYLGRVKLLPEALALIGKYRDDTRITLFPPQDYHTLRANMKSLRLMAGLSQDLVYHMARHSFGTLTLTAGIPIESIARMMGHTNIDSTQVYAQVTDRKISSDMDRLMERRKPAAGKEAAG</sequence>
<dbReference type="InterPro" id="IPR013762">
    <property type="entry name" value="Integrase-like_cat_sf"/>
</dbReference>
<evidence type="ECO:0000313" key="5">
    <source>
        <dbReference type="EMBL" id="EKN22180.1"/>
    </source>
</evidence>
<keyword evidence="2" id="KW-0238">DNA-binding</keyword>
<accession>A0AAD2TMF6</accession>
<dbReference type="InterPro" id="IPR050090">
    <property type="entry name" value="Tyrosine_recombinase_XerCD"/>
</dbReference>
<dbReference type="PANTHER" id="PTHR30349:SF64">
    <property type="entry name" value="PROPHAGE INTEGRASE INTD-RELATED"/>
    <property type="match status" value="1"/>
</dbReference>
<dbReference type="InterPro" id="IPR011010">
    <property type="entry name" value="DNA_brk_join_enz"/>
</dbReference>
<dbReference type="PANTHER" id="PTHR30349">
    <property type="entry name" value="PHAGE INTEGRASE-RELATED"/>
    <property type="match status" value="1"/>
</dbReference>
<dbReference type="PROSITE" id="PS51898">
    <property type="entry name" value="TYR_RECOMBINASE"/>
    <property type="match status" value="1"/>
</dbReference>
<dbReference type="Pfam" id="PF00589">
    <property type="entry name" value="Phage_integrase"/>
    <property type="match status" value="1"/>
</dbReference>
<dbReference type="Pfam" id="PF17293">
    <property type="entry name" value="Arm-DNA-bind_5"/>
    <property type="match status" value="1"/>
</dbReference>
<evidence type="ECO:0000313" key="6">
    <source>
        <dbReference type="Proteomes" id="UP000006262"/>
    </source>
</evidence>
<evidence type="ECO:0000259" key="4">
    <source>
        <dbReference type="PROSITE" id="PS51898"/>
    </source>
</evidence>
<dbReference type="CDD" id="cd01185">
    <property type="entry name" value="INTN1_C_like"/>
    <property type="match status" value="1"/>
</dbReference>
<comment type="similarity">
    <text evidence="1">Belongs to the 'phage' integrase family.</text>
</comment>
<evidence type="ECO:0000256" key="2">
    <source>
        <dbReference type="ARBA" id="ARBA00023125"/>
    </source>
</evidence>
<gene>
    <name evidence="5" type="ORF">HMPREF1059_03445</name>
</gene>
<dbReference type="InterPro" id="IPR025269">
    <property type="entry name" value="SAM-like_dom"/>
</dbReference>
<organism evidence="5 6">
    <name type="scientific">Parabacteroides distasonis CL09T03C24</name>
    <dbReference type="NCBI Taxonomy" id="999417"/>
    <lineage>
        <taxon>Bacteria</taxon>
        <taxon>Pseudomonadati</taxon>
        <taxon>Bacteroidota</taxon>
        <taxon>Bacteroidia</taxon>
        <taxon>Bacteroidales</taxon>
        <taxon>Tannerellaceae</taxon>
        <taxon>Parabacteroides</taxon>
    </lineage>
</organism>
<proteinExistence type="inferred from homology"/>
<dbReference type="GO" id="GO:0015074">
    <property type="term" value="P:DNA integration"/>
    <property type="evidence" value="ECO:0007669"/>
    <property type="project" value="InterPro"/>
</dbReference>
<keyword evidence="3" id="KW-0233">DNA recombination</keyword>
<dbReference type="RefSeq" id="WP_005867554.1">
    <property type="nucleotide sequence ID" value="NZ_JH976490.1"/>
</dbReference>
<name>A0AAD2TMF6_PARDI</name>
<reference evidence="5 6" key="1">
    <citation type="submission" date="2012-02" db="EMBL/GenBank/DDBJ databases">
        <title>The Genome Sequence of Parabacteroides distasonis CL09T03C24.</title>
        <authorList>
            <consortium name="The Broad Institute Genome Sequencing Platform"/>
            <person name="Earl A."/>
            <person name="Ward D."/>
            <person name="Feldgarden M."/>
            <person name="Gevers D."/>
            <person name="Zitomersky N.L."/>
            <person name="Coyne M.J."/>
            <person name="Comstock L.E."/>
            <person name="Young S.K."/>
            <person name="Zeng Q."/>
            <person name="Gargeya S."/>
            <person name="Fitzgerald M."/>
            <person name="Haas B."/>
            <person name="Abouelleil A."/>
            <person name="Alvarado L."/>
            <person name="Arachchi H.M."/>
            <person name="Berlin A."/>
            <person name="Chapman S.B."/>
            <person name="Gearin G."/>
            <person name="Goldberg J."/>
            <person name="Griggs A."/>
            <person name="Gujja S."/>
            <person name="Hansen M."/>
            <person name="Heiman D."/>
            <person name="Howarth C."/>
            <person name="Larimer J."/>
            <person name="Lui A."/>
            <person name="MacDonald P.J.P."/>
            <person name="McCowen C."/>
            <person name="Montmayeur A."/>
            <person name="Murphy C."/>
            <person name="Neiman D."/>
            <person name="Pearson M."/>
            <person name="Priest M."/>
            <person name="Roberts A."/>
            <person name="Saif S."/>
            <person name="Shea T."/>
            <person name="Sisk P."/>
            <person name="Stolte C."/>
            <person name="Sykes S."/>
            <person name="Wortman J."/>
            <person name="Nusbaum C."/>
            <person name="Birren B."/>
        </authorList>
    </citation>
    <scope>NUCLEOTIDE SEQUENCE [LARGE SCALE GENOMIC DNA]</scope>
    <source>
        <strain evidence="5 6">CL09T03C24</strain>
    </source>
</reference>
<feature type="domain" description="Tyr recombinase" evidence="4">
    <location>
        <begin position="221"/>
        <end position="395"/>
    </location>
</feature>
<dbReference type="AlphaFoldDB" id="A0AAD2TMF6"/>
<dbReference type="Proteomes" id="UP000006262">
    <property type="component" value="Unassembled WGS sequence"/>
</dbReference>
<evidence type="ECO:0000256" key="3">
    <source>
        <dbReference type="ARBA" id="ARBA00023172"/>
    </source>
</evidence>
<protein>
    <recommendedName>
        <fullName evidence="4">Tyr recombinase domain-containing protein</fullName>
    </recommendedName>
</protein>